<feature type="chain" id="PRO_5003389283" evidence="2">
    <location>
        <begin position="24"/>
        <end position="428"/>
    </location>
</feature>
<keyword evidence="4" id="KW-1185">Reference proteome</keyword>
<dbReference type="PROSITE" id="PS51257">
    <property type="entry name" value="PROKAR_LIPOPROTEIN"/>
    <property type="match status" value="1"/>
</dbReference>
<dbReference type="VEuPathDB" id="TriTrypDB:TvY486_0009680"/>
<dbReference type="AlphaFoldDB" id="F9WLA4"/>
<sequence>MKVTVGWFLLLMSLATACFRAHAAFTNGELTGAMAKQICTLSSHLARLEVNMTIAAEVETTLSQAARHAQRIVGRAEEAIAAMKSRNISSDSLEKGAHLINAAATDAAALGTMNGRQQMEATRAATDALSSAHAAEAMMDTLIGSMLTLDVLFDKAASGTTASNQHCIGKQTTYTTCTGLQADENVQLNGVTLATTLDQAISAVKQLKVDEGSVGAGQHGTNTGCSVTGVNAFTLAAGATHCACAPMTWAAKDNTGGGSWTTLQKQTSLTGITGQEKKKMNFCETLGKDIASVEKYFSPEKQSTQLKEDAERAAAKICNEHPNTCTKLNTTVQGAVLKIKATLEEAAETHRNEAEQDLQGDSPAATGTQNSNNTAVPQTQGKQKATQAQRDGEKRHGDTSRTHSTLAAWPVLALLLVPARARTQHYAT</sequence>
<evidence type="ECO:0000256" key="1">
    <source>
        <dbReference type="SAM" id="MobiDB-lite"/>
    </source>
</evidence>
<keyword evidence="2" id="KW-0732">Signal</keyword>
<feature type="signal peptide" evidence="2">
    <location>
        <begin position="1"/>
        <end position="23"/>
    </location>
</feature>
<dbReference type="EMBL" id="CAEX01000799">
    <property type="protein sequence ID" value="CCD18292.1"/>
    <property type="molecule type" value="Genomic_DNA"/>
</dbReference>
<evidence type="ECO:0000313" key="4">
    <source>
        <dbReference type="Proteomes" id="UP000009027"/>
    </source>
</evidence>
<feature type="region of interest" description="Disordered" evidence="1">
    <location>
        <begin position="347"/>
        <end position="403"/>
    </location>
</feature>
<evidence type="ECO:0000256" key="2">
    <source>
        <dbReference type="SAM" id="SignalP"/>
    </source>
</evidence>
<proteinExistence type="predicted"/>
<reference evidence="3 4" key="1">
    <citation type="journal article" date="2012" name="Proc. Natl. Acad. Sci. U.S.A.">
        <title>Antigenic diversity is generated by distinct evolutionary mechanisms in African trypanosome species.</title>
        <authorList>
            <person name="Jackson A.P."/>
            <person name="Berry A."/>
            <person name="Aslett M."/>
            <person name="Allison H.C."/>
            <person name="Burton P."/>
            <person name="Vavrova-Anderson J."/>
            <person name="Brown R."/>
            <person name="Browne H."/>
            <person name="Corton N."/>
            <person name="Hauser H."/>
            <person name="Gamble J."/>
            <person name="Gilderthorp R."/>
            <person name="Marcello L."/>
            <person name="McQuillan J."/>
            <person name="Otto T.D."/>
            <person name="Quail M.A."/>
            <person name="Sanders M.J."/>
            <person name="van Tonder A."/>
            <person name="Ginger M.L."/>
            <person name="Field M.C."/>
            <person name="Barry J.D."/>
            <person name="Hertz-Fowler C."/>
            <person name="Berriman M."/>
        </authorList>
    </citation>
    <scope>NUCLEOTIDE SEQUENCE</scope>
    <source>
        <strain evidence="3 4">Y486</strain>
    </source>
</reference>
<accession>F9WLA4</accession>
<organism evidence="3 4">
    <name type="scientific">Trypanosoma vivax (strain Y486)</name>
    <dbReference type="NCBI Taxonomy" id="1055687"/>
    <lineage>
        <taxon>Eukaryota</taxon>
        <taxon>Discoba</taxon>
        <taxon>Euglenozoa</taxon>
        <taxon>Kinetoplastea</taxon>
        <taxon>Metakinetoplastina</taxon>
        <taxon>Trypanosomatida</taxon>
        <taxon>Trypanosomatidae</taxon>
        <taxon>Trypanosoma</taxon>
        <taxon>Duttonella</taxon>
    </lineage>
</organism>
<feature type="compositionally biased region" description="Basic and acidic residues" evidence="1">
    <location>
        <begin position="390"/>
        <end position="401"/>
    </location>
</feature>
<feature type="compositionally biased region" description="Polar residues" evidence="1">
    <location>
        <begin position="365"/>
        <end position="377"/>
    </location>
</feature>
<protein>
    <submittedName>
        <fullName evidence="3">Uncharacterized protein</fullName>
    </submittedName>
</protein>
<name>F9WLA4_TRYVY</name>
<dbReference type="Proteomes" id="UP000009027">
    <property type="component" value="Unassembled WGS sequence"/>
</dbReference>
<evidence type="ECO:0000313" key="3">
    <source>
        <dbReference type="EMBL" id="CCD18292.1"/>
    </source>
</evidence>
<feature type="compositionally biased region" description="Low complexity" evidence="1">
    <location>
        <begin position="378"/>
        <end position="389"/>
    </location>
</feature>
<gene>
    <name evidence="3" type="ORF">TvY486_0009680</name>
</gene>